<dbReference type="PROSITE" id="PS51257">
    <property type="entry name" value="PROKAR_LIPOPROTEIN"/>
    <property type="match status" value="1"/>
</dbReference>
<name>A0ABM7X3W3_9BACT</name>
<evidence type="ECO:0008006" key="4">
    <source>
        <dbReference type="Google" id="ProtNLM"/>
    </source>
</evidence>
<sequence>MRPVMTLRSALPLLALAAACAHGPSAATPAATRAGAAGPAPADYFPLAVGHAWTYVDESPALPPGSRGETRTVRILERTADGYFRDNERGELRADRDCVHDRLRRLLCAPLEKGAAWSSVVSVSSTERFEIAGVGETVATPAGTFDGCVRVRAHNRASAETDHVLEITYAPGVGPVRIETFAVVKGEVTPQVRAVLKAYQVGGR</sequence>
<dbReference type="Gene3D" id="2.40.360.20">
    <property type="match status" value="1"/>
</dbReference>
<keyword evidence="3" id="KW-1185">Reference proteome</keyword>
<protein>
    <recommendedName>
        <fullName evidence="4">Lipoprotein</fullName>
    </recommendedName>
</protein>
<gene>
    <name evidence="2" type="ORF">AMOR_54910</name>
</gene>
<proteinExistence type="predicted"/>
<evidence type="ECO:0000256" key="1">
    <source>
        <dbReference type="SAM" id="SignalP"/>
    </source>
</evidence>
<reference evidence="3" key="1">
    <citation type="journal article" date="2022" name="Int. J. Syst. Evol. Microbiol.">
        <title>Anaeromyxobacter oryzae sp. nov., Anaeromyxobacter diazotrophicus sp. nov. and Anaeromyxobacter paludicola sp. nov., isolated from paddy soils.</title>
        <authorList>
            <person name="Itoh H."/>
            <person name="Xu Z."/>
            <person name="Mise K."/>
            <person name="Masuda Y."/>
            <person name="Ushijima N."/>
            <person name="Hayakawa C."/>
            <person name="Shiratori Y."/>
            <person name="Senoo K."/>
        </authorList>
    </citation>
    <scope>NUCLEOTIDE SEQUENCE [LARGE SCALE GENOMIC DNA]</scope>
    <source>
        <strain evidence="3">Red232</strain>
    </source>
</reference>
<evidence type="ECO:0000313" key="3">
    <source>
        <dbReference type="Proteomes" id="UP001162891"/>
    </source>
</evidence>
<dbReference type="Proteomes" id="UP001162891">
    <property type="component" value="Chromosome"/>
</dbReference>
<accession>A0ABM7X3W3</accession>
<feature type="chain" id="PRO_5046025247" description="Lipoprotein" evidence="1">
    <location>
        <begin position="27"/>
        <end position="204"/>
    </location>
</feature>
<organism evidence="2 3">
    <name type="scientific">Anaeromyxobacter oryzae</name>
    <dbReference type="NCBI Taxonomy" id="2918170"/>
    <lineage>
        <taxon>Bacteria</taxon>
        <taxon>Pseudomonadati</taxon>
        <taxon>Myxococcota</taxon>
        <taxon>Myxococcia</taxon>
        <taxon>Myxococcales</taxon>
        <taxon>Cystobacterineae</taxon>
        <taxon>Anaeromyxobacteraceae</taxon>
        <taxon>Anaeromyxobacter</taxon>
    </lineage>
</organism>
<evidence type="ECO:0000313" key="2">
    <source>
        <dbReference type="EMBL" id="BDG06495.1"/>
    </source>
</evidence>
<keyword evidence="1" id="KW-0732">Signal</keyword>
<feature type="signal peptide" evidence="1">
    <location>
        <begin position="1"/>
        <end position="26"/>
    </location>
</feature>
<dbReference type="EMBL" id="AP025591">
    <property type="protein sequence ID" value="BDG06495.1"/>
    <property type="molecule type" value="Genomic_DNA"/>
</dbReference>